<dbReference type="InterPro" id="IPR036737">
    <property type="entry name" value="OmpA-like_sf"/>
</dbReference>
<keyword evidence="3" id="KW-0732">Signal</keyword>
<keyword evidence="5" id="KW-0564">Palmitate</keyword>
<keyword evidence="4" id="KW-0472">Membrane</keyword>
<dbReference type="Gene3D" id="3.30.1330.60">
    <property type="entry name" value="OmpA-like domain"/>
    <property type="match status" value="1"/>
</dbReference>
<dbReference type="NCBIfam" id="TIGR02802">
    <property type="entry name" value="Pal_lipo"/>
    <property type="match status" value="1"/>
</dbReference>
<evidence type="ECO:0000256" key="7">
    <source>
        <dbReference type="ARBA" id="ARBA00023288"/>
    </source>
</evidence>
<keyword evidence="2" id="KW-0132">Cell division</keyword>
<keyword evidence="8" id="KW-0131">Cell cycle</keyword>
<evidence type="ECO:0000256" key="1">
    <source>
        <dbReference type="ARBA" id="ARBA00004442"/>
    </source>
</evidence>
<evidence type="ECO:0000259" key="9">
    <source>
        <dbReference type="PROSITE" id="PS51123"/>
    </source>
</evidence>
<evidence type="ECO:0000256" key="5">
    <source>
        <dbReference type="ARBA" id="ARBA00023139"/>
    </source>
</evidence>
<dbReference type="Pfam" id="PF00691">
    <property type="entry name" value="OmpA"/>
    <property type="match status" value="1"/>
</dbReference>
<evidence type="ECO:0000256" key="6">
    <source>
        <dbReference type="ARBA" id="ARBA00023237"/>
    </source>
</evidence>
<dbReference type="InterPro" id="IPR006665">
    <property type="entry name" value="OmpA-like"/>
</dbReference>
<dbReference type="CDD" id="cd07185">
    <property type="entry name" value="OmpA_C-like"/>
    <property type="match status" value="1"/>
</dbReference>
<dbReference type="InterPro" id="IPR039001">
    <property type="entry name" value="Pal"/>
</dbReference>
<evidence type="ECO:0000256" key="4">
    <source>
        <dbReference type="ARBA" id="ARBA00023136"/>
    </source>
</evidence>
<dbReference type="InterPro" id="IPR050330">
    <property type="entry name" value="Bact_OuterMem_StrucFunc"/>
</dbReference>
<dbReference type="PANTHER" id="PTHR30329:SF21">
    <property type="entry name" value="LIPOPROTEIN YIAD-RELATED"/>
    <property type="match status" value="1"/>
</dbReference>
<accession>A0A3P3ZNF3</accession>
<dbReference type="PROSITE" id="PS51123">
    <property type="entry name" value="OMPA_2"/>
    <property type="match status" value="1"/>
</dbReference>
<feature type="domain" description="OmpA-like" evidence="9">
    <location>
        <begin position="58"/>
        <end position="174"/>
    </location>
</feature>
<evidence type="ECO:0000256" key="2">
    <source>
        <dbReference type="ARBA" id="ARBA00022618"/>
    </source>
</evidence>
<dbReference type="AlphaFoldDB" id="A0A3P3ZNF3"/>
<comment type="subcellular location">
    <subcellularLocation>
        <location evidence="1">Cell outer membrane</location>
    </subcellularLocation>
</comment>
<dbReference type="GO" id="GO:0009279">
    <property type="term" value="C:cell outer membrane"/>
    <property type="evidence" value="ECO:0007669"/>
    <property type="project" value="UniProtKB-SubCell"/>
</dbReference>
<dbReference type="PANTHER" id="PTHR30329">
    <property type="entry name" value="STATOR ELEMENT OF FLAGELLAR MOTOR COMPLEX"/>
    <property type="match status" value="1"/>
</dbReference>
<name>A0A3P3ZNF3_9ZZZZ</name>
<dbReference type="InterPro" id="IPR014169">
    <property type="entry name" value="Pal_lipo_C"/>
</dbReference>
<evidence type="ECO:0000256" key="8">
    <source>
        <dbReference type="ARBA" id="ARBA00023306"/>
    </source>
</evidence>
<sequence>MKKALLALAVTSVLAACSSTPTEETSAPVAQKTAAPVAVAPAQPMVKEPVTVSLYPAKGVGGALGQRTIHYAFDKYTVTDEYMPVVDAHGDFLLSHGAAKVTLQGNCDERGSREYNLGLGQRRADSVRKILMAKGVKDSQIETVSFGKEKPVNPGHDAAAWAENRRTDIVYQGE</sequence>
<proteinExistence type="inferred from homology"/>
<evidence type="ECO:0000256" key="3">
    <source>
        <dbReference type="ARBA" id="ARBA00022729"/>
    </source>
</evidence>
<dbReference type="PRINTS" id="PR01021">
    <property type="entry name" value="OMPADOMAIN"/>
</dbReference>
<organism evidence="10">
    <name type="scientific">mine drainage metagenome</name>
    <dbReference type="NCBI Taxonomy" id="410659"/>
    <lineage>
        <taxon>unclassified sequences</taxon>
        <taxon>metagenomes</taxon>
        <taxon>ecological metagenomes</taxon>
    </lineage>
</organism>
<dbReference type="GO" id="GO:0051301">
    <property type="term" value="P:cell division"/>
    <property type="evidence" value="ECO:0007669"/>
    <property type="project" value="UniProtKB-KW"/>
</dbReference>
<dbReference type="EMBL" id="UOYP01000206">
    <property type="protein sequence ID" value="VAY88191.1"/>
    <property type="molecule type" value="Genomic_DNA"/>
</dbReference>
<dbReference type="SUPFAM" id="SSF103088">
    <property type="entry name" value="OmpA-like"/>
    <property type="match status" value="1"/>
</dbReference>
<keyword evidence="7 10" id="KW-0449">Lipoprotein</keyword>
<dbReference type="PROSITE" id="PS51257">
    <property type="entry name" value="PROKAR_LIPOPROTEIN"/>
    <property type="match status" value="1"/>
</dbReference>
<evidence type="ECO:0000313" key="10">
    <source>
        <dbReference type="EMBL" id="VAY88191.1"/>
    </source>
</evidence>
<keyword evidence="6" id="KW-0998">Cell outer membrane</keyword>
<dbReference type="HAMAP" id="MF_02204">
    <property type="entry name" value="Pal"/>
    <property type="match status" value="1"/>
</dbReference>
<protein>
    <submittedName>
        <fullName evidence="10">Peptidoglycan-associated lipoprotein</fullName>
    </submittedName>
</protein>
<dbReference type="InterPro" id="IPR006664">
    <property type="entry name" value="OMP_bac"/>
</dbReference>
<gene>
    <name evidence="10" type="primary">pal</name>
    <name evidence="10" type="ORF">CARN8_2840002</name>
</gene>
<reference evidence="10" key="1">
    <citation type="submission" date="2018-10" db="EMBL/GenBank/DDBJ databases">
        <authorList>
            <person name="Plewniak F."/>
        </authorList>
    </citation>
    <scope>NUCLEOTIDE SEQUENCE</scope>
</reference>